<gene>
    <name evidence="6" type="primary">sigB_1</name>
    <name evidence="6" type="ORF">DSM112329_01829</name>
</gene>
<dbReference type="RefSeq" id="WP_354701510.1">
    <property type="nucleotide sequence ID" value="NZ_CP114014.1"/>
</dbReference>
<keyword evidence="2" id="KW-0731">Sigma factor</keyword>
<keyword evidence="3" id="KW-0238">DNA-binding</keyword>
<dbReference type="Pfam" id="PF04542">
    <property type="entry name" value="Sigma70_r2"/>
    <property type="match status" value="1"/>
</dbReference>
<dbReference type="PROSITE" id="PS00715">
    <property type="entry name" value="SIGMA70_1"/>
    <property type="match status" value="1"/>
</dbReference>
<dbReference type="KEGG" id="parq:DSM112329_01829"/>
<dbReference type="CDD" id="cd06171">
    <property type="entry name" value="Sigma70_r4"/>
    <property type="match status" value="1"/>
</dbReference>
<dbReference type="InterPro" id="IPR013325">
    <property type="entry name" value="RNA_pol_sigma_r2"/>
</dbReference>
<dbReference type="SUPFAM" id="SSF88946">
    <property type="entry name" value="Sigma2 domain of RNA polymerase sigma factors"/>
    <property type="match status" value="1"/>
</dbReference>
<proteinExistence type="predicted"/>
<dbReference type="InterPro" id="IPR007630">
    <property type="entry name" value="RNA_pol_sigma70_r4"/>
</dbReference>
<evidence type="ECO:0000259" key="5">
    <source>
        <dbReference type="PROSITE" id="PS00715"/>
    </source>
</evidence>
<feature type="domain" description="RNA polymerase sigma-70" evidence="5">
    <location>
        <begin position="57"/>
        <end position="70"/>
    </location>
</feature>
<dbReference type="PRINTS" id="PR00046">
    <property type="entry name" value="SIGMA70FCT"/>
</dbReference>
<dbReference type="EMBL" id="CP114014">
    <property type="protein sequence ID" value="XAY04988.1"/>
    <property type="molecule type" value="Genomic_DNA"/>
</dbReference>
<dbReference type="Gene3D" id="1.20.120.1810">
    <property type="match status" value="1"/>
</dbReference>
<keyword evidence="4" id="KW-0804">Transcription</keyword>
<keyword evidence="1" id="KW-0805">Transcription regulation</keyword>
<dbReference type="PANTHER" id="PTHR30385">
    <property type="entry name" value="SIGMA FACTOR F FLAGELLAR"/>
    <property type="match status" value="1"/>
</dbReference>
<evidence type="ECO:0000256" key="1">
    <source>
        <dbReference type="ARBA" id="ARBA00023015"/>
    </source>
</evidence>
<organism evidence="6">
    <name type="scientific">Paraconexibacter sp. AEG42_29</name>
    <dbReference type="NCBI Taxonomy" id="2997339"/>
    <lineage>
        <taxon>Bacteria</taxon>
        <taxon>Bacillati</taxon>
        <taxon>Actinomycetota</taxon>
        <taxon>Thermoleophilia</taxon>
        <taxon>Solirubrobacterales</taxon>
        <taxon>Paraconexibacteraceae</taxon>
        <taxon>Paraconexibacter</taxon>
    </lineage>
</organism>
<dbReference type="SUPFAM" id="SSF88659">
    <property type="entry name" value="Sigma3 and sigma4 domains of RNA polymerase sigma factors"/>
    <property type="match status" value="2"/>
</dbReference>
<dbReference type="Pfam" id="PF04545">
    <property type="entry name" value="Sigma70_r4"/>
    <property type="match status" value="1"/>
</dbReference>
<dbReference type="AlphaFoldDB" id="A0AAU7ATK0"/>
<accession>A0AAU7ATK0</accession>
<dbReference type="InterPro" id="IPR014284">
    <property type="entry name" value="RNA_pol_sigma-70_dom"/>
</dbReference>
<dbReference type="GO" id="GO:0006352">
    <property type="term" value="P:DNA-templated transcription initiation"/>
    <property type="evidence" value="ECO:0007669"/>
    <property type="project" value="InterPro"/>
</dbReference>
<reference evidence="6" key="1">
    <citation type="submission" date="2022-12" db="EMBL/GenBank/DDBJ databases">
        <title>Paraconexibacter alkalitolerans sp. nov. and Baekduia alba sp. nov., isolated from soil and emended description of the genera Paraconexibacter (Chun et al., 2020) and Baekduia (An et al., 2020).</title>
        <authorList>
            <person name="Vieira S."/>
            <person name="Huber K.J."/>
            <person name="Geppert A."/>
            <person name="Wolf J."/>
            <person name="Neumann-Schaal M."/>
            <person name="Muesken M."/>
            <person name="Overmann J."/>
        </authorList>
    </citation>
    <scope>NUCLEOTIDE SEQUENCE</scope>
    <source>
        <strain evidence="6">AEG42_29</strain>
    </source>
</reference>
<dbReference type="InterPro" id="IPR014322">
    <property type="entry name" value="RNA_pol_sigma-B/F/G"/>
</dbReference>
<dbReference type="NCBIfam" id="TIGR02937">
    <property type="entry name" value="sigma70-ECF"/>
    <property type="match status" value="1"/>
</dbReference>
<dbReference type="InterPro" id="IPR013324">
    <property type="entry name" value="RNA_pol_sigma_r3/r4-like"/>
</dbReference>
<dbReference type="NCBIfam" id="TIGR02980">
    <property type="entry name" value="SigBFG"/>
    <property type="match status" value="1"/>
</dbReference>
<dbReference type="Gene3D" id="1.20.140.160">
    <property type="match status" value="1"/>
</dbReference>
<dbReference type="InterPro" id="IPR000943">
    <property type="entry name" value="RNA_pol_sigma70"/>
</dbReference>
<evidence type="ECO:0000256" key="4">
    <source>
        <dbReference type="ARBA" id="ARBA00023163"/>
    </source>
</evidence>
<evidence type="ECO:0000256" key="3">
    <source>
        <dbReference type="ARBA" id="ARBA00023125"/>
    </source>
</evidence>
<name>A0AAU7ATK0_9ACTN</name>
<evidence type="ECO:0000256" key="2">
    <source>
        <dbReference type="ARBA" id="ARBA00023082"/>
    </source>
</evidence>
<protein>
    <submittedName>
        <fullName evidence="6">RNA polymerase sigma-B factor</fullName>
    </submittedName>
</protein>
<dbReference type="InterPro" id="IPR007627">
    <property type="entry name" value="RNA_pol_sigma70_r2"/>
</dbReference>
<dbReference type="InterPro" id="IPR007624">
    <property type="entry name" value="RNA_pol_sigma70_r3"/>
</dbReference>
<dbReference type="GO" id="GO:0003677">
    <property type="term" value="F:DNA binding"/>
    <property type="evidence" value="ECO:0007669"/>
    <property type="project" value="UniProtKB-KW"/>
</dbReference>
<dbReference type="PANTHER" id="PTHR30385:SF4">
    <property type="entry name" value="RNA POLYMERASE SIGMA-E FACTOR"/>
    <property type="match status" value="1"/>
</dbReference>
<sequence>MSSATSHPNHRDRERELLERYHRDGDHSARQEVVERSIDLVHYVARRYQNRGIAYEELVQAGSIGLLKAVDRFDLDRGVTLSTFAIPNILGEIRRYFRDNGWAMRVPRSIQENSAKVTSVTDRLTTKLQRVPTVSEIADMAELTVEQVLEAMEGARAYSLGSLDAPIESGEDDFSGHDRLGAEDPGFQRAEARLAVLHGMRVLRDRERQIIALRFGRDMTQLEIAQELGISQMHVSRLLRVALDDLRQELERRPSEAGDRPLAEATG</sequence>
<dbReference type="GO" id="GO:0016987">
    <property type="term" value="F:sigma factor activity"/>
    <property type="evidence" value="ECO:0007669"/>
    <property type="project" value="UniProtKB-KW"/>
</dbReference>
<dbReference type="Pfam" id="PF04539">
    <property type="entry name" value="Sigma70_r3"/>
    <property type="match status" value="1"/>
</dbReference>
<evidence type="ECO:0000313" key="6">
    <source>
        <dbReference type="EMBL" id="XAY04988.1"/>
    </source>
</evidence>